<reference evidence="5" key="1">
    <citation type="journal article" date="2019" name="Int. J. Syst. Evol. Microbiol.">
        <title>The Global Catalogue of Microorganisms (GCM) 10K type strain sequencing project: providing services to taxonomists for standard genome sequencing and annotation.</title>
        <authorList>
            <consortium name="The Broad Institute Genomics Platform"/>
            <consortium name="The Broad Institute Genome Sequencing Center for Infectious Disease"/>
            <person name="Wu L."/>
            <person name="Ma J."/>
        </authorList>
    </citation>
    <scope>NUCLEOTIDE SEQUENCE [LARGE SCALE GENOMIC DNA]</scope>
    <source>
        <strain evidence="5">CGMCC 1.16305</strain>
    </source>
</reference>
<name>A0ABW2Q1S6_9BACL</name>
<dbReference type="SUPFAM" id="SSF53590">
    <property type="entry name" value="Nucleoside hydrolase"/>
    <property type="match status" value="1"/>
</dbReference>
<dbReference type="InterPro" id="IPR036452">
    <property type="entry name" value="Ribo_hydro-like"/>
</dbReference>
<proteinExistence type="predicted"/>
<dbReference type="PANTHER" id="PTHR12304">
    <property type="entry name" value="INOSINE-URIDINE PREFERRING NUCLEOSIDE HYDROLASE"/>
    <property type="match status" value="1"/>
</dbReference>
<dbReference type="PANTHER" id="PTHR12304:SF4">
    <property type="entry name" value="URIDINE NUCLEOSIDASE"/>
    <property type="match status" value="1"/>
</dbReference>
<organism evidence="4 5">
    <name type="scientific">Scopulibacillus cellulosilyticus</name>
    <dbReference type="NCBI Taxonomy" id="2665665"/>
    <lineage>
        <taxon>Bacteria</taxon>
        <taxon>Bacillati</taxon>
        <taxon>Bacillota</taxon>
        <taxon>Bacilli</taxon>
        <taxon>Bacillales</taxon>
        <taxon>Sporolactobacillaceae</taxon>
        <taxon>Scopulibacillus</taxon>
    </lineage>
</organism>
<accession>A0ABW2Q1S6</accession>
<sequence>MKKVILDIDTGIDDALALLLAFKSGELDILGITTVSGNVSLDQATLNTKKVLTLLGLDNKVQIFKGADRPLLRQPVYEHEVHGNDGLGGALKDMQVSMPEDDGAVDFIIEQAEKHKGELTLIPTAPLTNIALAIRKKPEITKWIKEMVIMGGSVKSLGNITPLAEFNSYVDPEAAKIVFYSGIPITLVGLDVTTKALLTDEHVAQLEGSDVGNFVKDSTAHYINDFYKKNGIKACALHDPLAVGVTLDKSLVKTEKFFVDVETKSELCDGQTVCDFHNKLGKEPNIDVCLEVDHEKFIRMFIDYLKR</sequence>
<keyword evidence="1 4" id="KW-0378">Hydrolase</keyword>
<evidence type="ECO:0000313" key="5">
    <source>
        <dbReference type="Proteomes" id="UP001596505"/>
    </source>
</evidence>
<evidence type="ECO:0000259" key="3">
    <source>
        <dbReference type="Pfam" id="PF01156"/>
    </source>
</evidence>
<evidence type="ECO:0000313" key="4">
    <source>
        <dbReference type="EMBL" id="MFC7394957.1"/>
    </source>
</evidence>
<dbReference type="InterPro" id="IPR001910">
    <property type="entry name" value="Inosine/uridine_hydrolase_dom"/>
</dbReference>
<dbReference type="InterPro" id="IPR023186">
    <property type="entry name" value="IUNH"/>
</dbReference>
<comment type="caution">
    <text evidence="4">The sequence shown here is derived from an EMBL/GenBank/DDBJ whole genome shotgun (WGS) entry which is preliminary data.</text>
</comment>
<protein>
    <submittedName>
        <fullName evidence="4">Nucleoside hydrolase</fullName>
    </submittedName>
</protein>
<dbReference type="Pfam" id="PF01156">
    <property type="entry name" value="IU_nuc_hydro"/>
    <property type="match status" value="1"/>
</dbReference>
<dbReference type="EMBL" id="JBHTCO010000041">
    <property type="protein sequence ID" value="MFC7394957.1"/>
    <property type="molecule type" value="Genomic_DNA"/>
</dbReference>
<feature type="domain" description="Inosine/uridine-preferring nucleoside hydrolase" evidence="3">
    <location>
        <begin position="4"/>
        <end position="298"/>
    </location>
</feature>
<dbReference type="Proteomes" id="UP001596505">
    <property type="component" value="Unassembled WGS sequence"/>
</dbReference>
<dbReference type="Gene3D" id="3.90.245.10">
    <property type="entry name" value="Ribonucleoside hydrolase-like"/>
    <property type="match status" value="1"/>
</dbReference>
<gene>
    <name evidence="4" type="ORF">ACFQRG_18760</name>
</gene>
<keyword evidence="5" id="KW-1185">Reference proteome</keyword>
<dbReference type="CDD" id="cd02651">
    <property type="entry name" value="nuc_hydro_IU_UC_XIUA"/>
    <property type="match status" value="1"/>
</dbReference>
<dbReference type="GO" id="GO:0016787">
    <property type="term" value="F:hydrolase activity"/>
    <property type="evidence" value="ECO:0007669"/>
    <property type="project" value="UniProtKB-KW"/>
</dbReference>
<evidence type="ECO:0000256" key="1">
    <source>
        <dbReference type="ARBA" id="ARBA00022801"/>
    </source>
</evidence>
<evidence type="ECO:0000256" key="2">
    <source>
        <dbReference type="ARBA" id="ARBA00023295"/>
    </source>
</evidence>
<keyword evidence="2" id="KW-0326">Glycosidase</keyword>
<dbReference type="RefSeq" id="WP_380969094.1">
    <property type="nucleotide sequence ID" value="NZ_JBHTCO010000041.1"/>
</dbReference>